<feature type="region of interest" description="Disordered" evidence="1">
    <location>
        <begin position="1"/>
        <end position="39"/>
    </location>
</feature>
<evidence type="ECO:0008006" key="4">
    <source>
        <dbReference type="Google" id="ProtNLM"/>
    </source>
</evidence>
<feature type="compositionally biased region" description="Basic and acidic residues" evidence="1">
    <location>
        <begin position="27"/>
        <end position="36"/>
    </location>
</feature>
<comment type="caution">
    <text evidence="2">The sequence shown here is derived from an EMBL/GenBank/DDBJ whole genome shotgun (WGS) entry which is preliminary data.</text>
</comment>
<sequence>MAKPSPIGLQKALKGAGYPAKRRRPRLSGEHPDDVQKAVFGRGARRTCLDRWA</sequence>
<proteinExistence type="predicted"/>
<protein>
    <recommendedName>
        <fullName evidence="4">DUF3073 family protein</fullName>
    </recommendedName>
</protein>
<organism evidence="2 3">
    <name type="scientific">Streptomyces avidinii</name>
    <dbReference type="NCBI Taxonomy" id="1895"/>
    <lineage>
        <taxon>Bacteria</taxon>
        <taxon>Bacillati</taxon>
        <taxon>Actinomycetota</taxon>
        <taxon>Actinomycetes</taxon>
        <taxon>Kitasatosporales</taxon>
        <taxon>Streptomycetaceae</taxon>
        <taxon>Streptomyces</taxon>
    </lineage>
</organism>
<reference evidence="2 3" key="1">
    <citation type="submission" date="2021-03" db="EMBL/GenBank/DDBJ databases">
        <title>Genomic Encyclopedia of Type Strains, Phase IV (KMG-IV): sequencing the most valuable type-strain genomes for metagenomic binning, comparative biology and taxonomic classification.</title>
        <authorList>
            <person name="Goeker M."/>
        </authorList>
    </citation>
    <scope>NUCLEOTIDE SEQUENCE [LARGE SCALE GENOMIC DNA]</scope>
    <source>
        <strain evidence="2 3">DSM 40526</strain>
    </source>
</reference>
<name>A0ABS4KZK7_STRAV</name>
<dbReference type="EMBL" id="JAGGLQ010000002">
    <property type="protein sequence ID" value="MBP2035438.1"/>
    <property type="molecule type" value="Genomic_DNA"/>
</dbReference>
<evidence type="ECO:0000256" key="1">
    <source>
        <dbReference type="SAM" id="MobiDB-lite"/>
    </source>
</evidence>
<evidence type="ECO:0000313" key="3">
    <source>
        <dbReference type="Proteomes" id="UP001519310"/>
    </source>
</evidence>
<accession>A0ABS4KZK7</accession>
<keyword evidence="3" id="KW-1185">Reference proteome</keyword>
<dbReference type="Proteomes" id="UP001519310">
    <property type="component" value="Unassembled WGS sequence"/>
</dbReference>
<evidence type="ECO:0000313" key="2">
    <source>
        <dbReference type="EMBL" id="MBP2035438.1"/>
    </source>
</evidence>
<gene>
    <name evidence="2" type="ORF">J2Z77_001225</name>
</gene>